<dbReference type="PANTHER" id="PTHR44757:SF2">
    <property type="entry name" value="BIOFILM ARCHITECTURE MAINTENANCE PROTEIN MBAA"/>
    <property type="match status" value="1"/>
</dbReference>
<dbReference type="InterPro" id="IPR052155">
    <property type="entry name" value="Biofilm_reg_signaling"/>
</dbReference>
<dbReference type="CDD" id="cd06225">
    <property type="entry name" value="HAMP"/>
    <property type="match status" value="1"/>
</dbReference>
<accession>A0A396RNG4</accession>
<dbReference type="SUPFAM" id="SSF55073">
    <property type="entry name" value="Nucleotide cyclase"/>
    <property type="match status" value="1"/>
</dbReference>
<feature type="domain" description="HAMP" evidence="3">
    <location>
        <begin position="283"/>
        <end position="334"/>
    </location>
</feature>
<keyword evidence="1" id="KW-1133">Transmembrane helix</keyword>
<feature type="transmembrane region" description="Helical" evidence="1">
    <location>
        <begin position="260"/>
        <end position="282"/>
    </location>
</feature>
<dbReference type="Proteomes" id="UP000266693">
    <property type="component" value="Unassembled WGS sequence"/>
</dbReference>
<dbReference type="Gene3D" id="3.30.70.270">
    <property type="match status" value="1"/>
</dbReference>
<sequence length="770" mass="83888">MIRAWLPRHSLTSRITAIYATLFVIAFAAVIGIASIGIDTYVQRQLVKEMGASASVFDRIWRERYDQMASAGRVLAADFGFRSAVAVDDAATIESALDSLKTRLDIPVAFVVTTDGRVIGVDDAAIQARADTIWNDLDGGAESGIMALGGAMFGAVAAPIEAPDRIGWLVFAQPLNTADMADFAKLSPIPVAASVVRADALPAMLREGTGVADNEVKAREGGETALYRATPLASFGGKGEPHLLLRYSLTDALAEYRPMLWILAGTAIAGLLLTLIGSWLVARGVVRPVRALEAAARRVSLGDNASVAVGSEDELGRLASTFNFMVEAIVERETRITHIALHDTLTNLPNRKLFREQLDQALRRIGGRGKLAVVYLDLDQFKSINDTLGHPTGDALLRAVAKRLAEDLDRAIIARLGGDEFAVMVEDVRGDADFNILARRITGIFDEVFDIEGHKLRTATSIGIAVAPADGMDVDQLIKNADLALYRAKQQGRGTYRFFEPLMDAQARARRDMEADLRTAIAEQQFEVHFQPLFNLARKEISAFEALVRWQHPVRGLIPPIEFIPLAEETGLIIPIGEWVLREACRQAITWPEDIRVAVNVSPVQFRNTGLNAIVLQALTHAGLAPDRLELEITESLFIENVEATLASLHALRAIGVRVALDDFGTGYSSLSYLRAFPFDKIKIDRSFIVDLLKEDGSTAIIRSITALADALGMETTAEGVEEVEQVDILREQGCSSIQGYLLSKPVRDDEVAGFIRQLQSRADAFRAAA</sequence>
<dbReference type="Pfam" id="PF00672">
    <property type="entry name" value="HAMP"/>
    <property type="match status" value="1"/>
</dbReference>
<evidence type="ECO:0000259" key="3">
    <source>
        <dbReference type="PROSITE" id="PS50885"/>
    </source>
</evidence>
<dbReference type="PROSITE" id="PS50883">
    <property type="entry name" value="EAL"/>
    <property type="match status" value="1"/>
</dbReference>
<dbReference type="SMART" id="SM00304">
    <property type="entry name" value="HAMP"/>
    <property type="match status" value="1"/>
</dbReference>
<dbReference type="SMART" id="SM00052">
    <property type="entry name" value="EAL"/>
    <property type="match status" value="1"/>
</dbReference>
<organism evidence="5 6">
    <name type="scientific">Sphingomonas gilva</name>
    <dbReference type="NCBI Taxonomy" id="2305907"/>
    <lineage>
        <taxon>Bacteria</taxon>
        <taxon>Pseudomonadati</taxon>
        <taxon>Pseudomonadota</taxon>
        <taxon>Alphaproteobacteria</taxon>
        <taxon>Sphingomonadales</taxon>
        <taxon>Sphingomonadaceae</taxon>
        <taxon>Sphingomonas</taxon>
    </lineage>
</organism>
<evidence type="ECO:0000313" key="6">
    <source>
        <dbReference type="Proteomes" id="UP000266693"/>
    </source>
</evidence>
<dbReference type="InterPro" id="IPR001633">
    <property type="entry name" value="EAL_dom"/>
</dbReference>
<dbReference type="Gene3D" id="3.20.20.450">
    <property type="entry name" value="EAL domain"/>
    <property type="match status" value="1"/>
</dbReference>
<evidence type="ECO:0000313" key="5">
    <source>
        <dbReference type="EMBL" id="RHW16722.1"/>
    </source>
</evidence>
<dbReference type="NCBIfam" id="TIGR00254">
    <property type="entry name" value="GGDEF"/>
    <property type="match status" value="1"/>
</dbReference>
<dbReference type="InterPro" id="IPR035919">
    <property type="entry name" value="EAL_sf"/>
</dbReference>
<dbReference type="EMBL" id="QWLV01000007">
    <property type="protein sequence ID" value="RHW16722.1"/>
    <property type="molecule type" value="Genomic_DNA"/>
</dbReference>
<reference evidence="5 6" key="1">
    <citation type="submission" date="2018-08" db="EMBL/GenBank/DDBJ databases">
        <title>The multiple taxonomic identification of Sphingomonas gilva.</title>
        <authorList>
            <person name="Zhu D."/>
            <person name="Zheng S."/>
        </authorList>
    </citation>
    <scope>NUCLEOTIDE SEQUENCE [LARGE SCALE GENOMIC DNA]</scope>
    <source>
        <strain evidence="5 6">ZDH117</strain>
    </source>
</reference>
<feature type="domain" description="EAL" evidence="2">
    <location>
        <begin position="510"/>
        <end position="760"/>
    </location>
</feature>
<dbReference type="AlphaFoldDB" id="A0A396RNG4"/>
<dbReference type="CDD" id="cd01949">
    <property type="entry name" value="GGDEF"/>
    <property type="match status" value="1"/>
</dbReference>
<dbReference type="RefSeq" id="WP_118864696.1">
    <property type="nucleotide sequence ID" value="NZ_QWLV01000007.1"/>
</dbReference>
<feature type="transmembrane region" description="Helical" evidence="1">
    <location>
        <begin position="15"/>
        <end position="38"/>
    </location>
</feature>
<dbReference type="SMART" id="SM00267">
    <property type="entry name" value="GGDEF"/>
    <property type="match status" value="1"/>
</dbReference>
<dbReference type="PROSITE" id="PS50887">
    <property type="entry name" value="GGDEF"/>
    <property type="match status" value="1"/>
</dbReference>
<dbReference type="PANTHER" id="PTHR44757">
    <property type="entry name" value="DIGUANYLATE CYCLASE DGCP"/>
    <property type="match status" value="1"/>
</dbReference>
<keyword evidence="6" id="KW-1185">Reference proteome</keyword>
<keyword evidence="1" id="KW-0472">Membrane</keyword>
<proteinExistence type="predicted"/>
<keyword evidence="1" id="KW-0812">Transmembrane</keyword>
<dbReference type="InterPro" id="IPR029787">
    <property type="entry name" value="Nucleotide_cyclase"/>
</dbReference>
<dbReference type="InterPro" id="IPR029150">
    <property type="entry name" value="dCache_3"/>
</dbReference>
<feature type="domain" description="GGDEF" evidence="4">
    <location>
        <begin position="369"/>
        <end position="501"/>
    </location>
</feature>
<dbReference type="PROSITE" id="PS50885">
    <property type="entry name" value="HAMP"/>
    <property type="match status" value="1"/>
</dbReference>
<dbReference type="Gene3D" id="6.10.340.10">
    <property type="match status" value="1"/>
</dbReference>
<name>A0A396RNG4_9SPHN</name>
<dbReference type="CDD" id="cd01948">
    <property type="entry name" value="EAL"/>
    <property type="match status" value="1"/>
</dbReference>
<gene>
    <name evidence="5" type="ORF">D1610_13355</name>
</gene>
<dbReference type="Pfam" id="PF14827">
    <property type="entry name" value="dCache_3"/>
    <property type="match status" value="1"/>
</dbReference>
<protein>
    <submittedName>
        <fullName evidence="5">EAL domain-containing protein</fullName>
    </submittedName>
</protein>
<dbReference type="GO" id="GO:0007165">
    <property type="term" value="P:signal transduction"/>
    <property type="evidence" value="ECO:0007669"/>
    <property type="project" value="InterPro"/>
</dbReference>
<evidence type="ECO:0000259" key="2">
    <source>
        <dbReference type="PROSITE" id="PS50883"/>
    </source>
</evidence>
<dbReference type="InterPro" id="IPR043128">
    <property type="entry name" value="Rev_trsase/Diguanyl_cyclase"/>
</dbReference>
<dbReference type="GO" id="GO:0016020">
    <property type="term" value="C:membrane"/>
    <property type="evidence" value="ECO:0007669"/>
    <property type="project" value="InterPro"/>
</dbReference>
<dbReference type="SUPFAM" id="SSF158472">
    <property type="entry name" value="HAMP domain-like"/>
    <property type="match status" value="1"/>
</dbReference>
<dbReference type="SUPFAM" id="SSF141868">
    <property type="entry name" value="EAL domain-like"/>
    <property type="match status" value="1"/>
</dbReference>
<dbReference type="InterPro" id="IPR000160">
    <property type="entry name" value="GGDEF_dom"/>
</dbReference>
<evidence type="ECO:0000256" key="1">
    <source>
        <dbReference type="SAM" id="Phobius"/>
    </source>
</evidence>
<dbReference type="OrthoDB" id="9814202at2"/>
<dbReference type="Pfam" id="PF00990">
    <property type="entry name" value="GGDEF"/>
    <property type="match status" value="1"/>
</dbReference>
<comment type="caution">
    <text evidence="5">The sequence shown here is derived from an EMBL/GenBank/DDBJ whole genome shotgun (WGS) entry which is preliminary data.</text>
</comment>
<evidence type="ECO:0000259" key="4">
    <source>
        <dbReference type="PROSITE" id="PS50887"/>
    </source>
</evidence>
<dbReference type="InterPro" id="IPR003660">
    <property type="entry name" value="HAMP_dom"/>
</dbReference>
<dbReference type="Pfam" id="PF00563">
    <property type="entry name" value="EAL"/>
    <property type="match status" value="1"/>
</dbReference>